<evidence type="ECO:0000256" key="3">
    <source>
        <dbReference type="ARBA" id="ARBA00022723"/>
    </source>
</evidence>
<evidence type="ECO:0000259" key="5">
    <source>
        <dbReference type="Pfam" id="PF01814"/>
    </source>
</evidence>
<sequence length="134" mass="15299">MDVVWSTRYNTGIQLIDEQHKELFSTVNELRTSVQAGADRQVIEHLLDSLLRASARHFASEERFMGEHGYPDLAQHVAEHAAMLTSLKELQAKFLESHHSMAMMVPTFMEGWFKHHISDGDFGFVTFLKARGLV</sequence>
<dbReference type="InterPro" id="IPR012827">
    <property type="entry name" value="Hemerythrin_metal-bd"/>
</dbReference>
<evidence type="ECO:0000313" key="6">
    <source>
        <dbReference type="EMBL" id="GLH71188.1"/>
    </source>
</evidence>
<dbReference type="Proteomes" id="UP001165089">
    <property type="component" value="Unassembled WGS sequence"/>
</dbReference>
<dbReference type="CDD" id="cd12107">
    <property type="entry name" value="Hemerythrin"/>
    <property type="match status" value="1"/>
</dbReference>
<dbReference type="InterPro" id="IPR035938">
    <property type="entry name" value="Hemerythrin-like_sf"/>
</dbReference>
<evidence type="ECO:0000313" key="7">
    <source>
        <dbReference type="Proteomes" id="UP001165089"/>
    </source>
</evidence>
<dbReference type="NCBIfam" id="TIGR02481">
    <property type="entry name" value="hemeryth_dom"/>
    <property type="match status" value="1"/>
</dbReference>
<keyword evidence="2" id="KW-0561">Oxygen transport</keyword>
<dbReference type="PANTHER" id="PTHR37164:SF1">
    <property type="entry name" value="BACTERIOHEMERYTHRIN"/>
    <property type="match status" value="1"/>
</dbReference>
<dbReference type="Gene3D" id="1.20.120.50">
    <property type="entry name" value="Hemerythrin-like"/>
    <property type="match status" value="1"/>
</dbReference>
<comment type="similarity">
    <text evidence="1">Belongs to the hemerythrin family.</text>
</comment>
<dbReference type="Pfam" id="PF01814">
    <property type="entry name" value="Hemerythrin"/>
    <property type="match status" value="1"/>
</dbReference>
<dbReference type="EMBL" id="BSDD01000005">
    <property type="protein sequence ID" value="GLH71188.1"/>
    <property type="molecule type" value="Genomic_DNA"/>
</dbReference>
<gene>
    <name evidence="6" type="ORF">GETHPA_27210</name>
</gene>
<dbReference type="NCBIfam" id="NF033749">
    <property type="entry name" value="bact_hemeryth"/>
    <property type="match status" value="1"/>
</dbReference>
<dbReference type="InterPro" id="IPR012312">
    <property type="entry name" value="Hemerythrin-like"/>
</dbReference>
<feature type="domain" description="Hemerythrin-like" evidence="5">
    <location>
        <begin position="11"/>
        <end position="125"/>
    </location>
</feature>
<accession>A0ABQ5Q9U4</accession>
<evidence type="ECO:0000256" key="1">
    <source>
        <dbReference type="ARBA" id="ARBA00010587"/>
    </source>
</evidence>
<keyword evidence="2" id="KW-0813">Transport</keyword>
<evidence type="ECO:0000256" key="2">
    <source>
        <dbReference type="ARBA" id="ARBA00022621"/>
    </source>
</evidence>
<dbReference type="PANTHER" id="PTHR37164">
    <property type="entry name" value="BACTERIOHEMERYTHRIN"/>
    <property type="match status" value="1"/>
</dbReference>
<dbReference type="SUPFAM" id="SSF47188">
    <property type="entry name" value="Hemerythrin-like"/>
    <property type="match status" value="1"/>
</dbReference>
<dbReference type="InterPro" id="IPR016131">
    <property type="entry name" value="Haemerythrin_Fe_BS"/>
</dbReference>
<protein>
    <submittedName>
        <fullName evidence="6">Hemerythrin</fullName>
    </submittedName>
</protein>
<dbReference type="PROSITE" id="PS00550">
    <property type="entry name" value="HEMERYTHRINS"/>
    <property type="match status" value="1"/>
</dbReference>
<evidence type="ECO:0000256" key="4">
    <source>
        <dbReference type="ARBA" id="ARBA00023004"/>
    </source>
</evidence>
<name>A0ABQ5Q9U4_9BACT</name>
<keyword evidence="7" id="KW-1185">Reference proteome</keyword>
<keyword evidence="3" id="KW-0479">Metal-binding</keyword>
<dbReference type="InterPro" id="IPR050669">
    <property type="entry name" value="Hemerythrin"/>
</dbReference>
<proteinExistence type="inferred from homology"/>
<organism evidence="6 7">
    <name type="scientific">Geothrix rubra</name>
    <dbReference type="NCBI Taxonomy" id="2927977"/>
    <lineage>
        <taxon>Bacteria</taxon>
        <taxon>Pseudomonadati</taxon>
        <taxon>Acidobacteriota</taxon>
        <taxon>Holophagae</taxon>
        <taxon>Holophagales</taxon>
        <taxon>Holophagaceae</taxon>
        <taxon>Geothrix</taxon>
    </lineage>
</organism>
<keyword evidence="4" id="KW-0408">Iron</keyword>
<reference evidence="6 7" key="1">
    <citation type="journal article" date="2023" name="Antonie Van Leeuwenhoek">
        <title>Mesoterricola silvestris gen. nov., sp. nov., Mesoterricola sediminis sp. nov., Geothrix oryzae sp. nov., Geothrix edaphica sp. nov., Geothrix rubra sp. nov., and Geothrix limicola sp. nov., six novel members of Acidobacteriota isolated from soils.</title>
        <authorList>
            <person name="Itoh H."/>
            <person name="Sugisawa Y."/>
            <person name="Mise K."/>
            <person name="Xu Z."/>
            <person name="Kuniyasu M."/>
            <person name="Ushijima N."/>
            <person name="Kawano K."/>
            <person name="Kobayashi E."/>
            <person name="Shiratori Y."/>
            <person name="Masuda Y."/>
            <person name="Senoo K."/>
        </authorList>
    </citation>
    <scope>NUCLEOTIDE SEQUENCE [LARGE SCALE GENOMIC DNA]</scope>
    <source>
        <strain evidence="6 7">Red803</strain>
    </source>
</reference>
<dbReference type="RefSeq" id="WP_285727239.1">
    <property type="nucleotide sequence ID" value="NZ_BSDD01000005.1"/>
</dbReference>
<comment type="caution">
    <text evidence="6">The sequence shown here is derived from an EMBL/GenBank/DDBJ whole genome shotgun (WGS) entry which is preliminary data.</text>
</comment>